<dbReference type="GO" id="GO:0043565">
    <property type="term" value="F:sequence-specific DNA binding"/>
    <property type="evidence" value="ECO:0007669"/>
    <property type="project" value="InterPro"/>
</dbReference>
<gene>
    <name evidence="6" type="ORF">GCM10007852_02530</name>
</gene>
<dbReference type="InterPro" id="IPR020449">
    <property type="entry name" value="Tscrpt_reg_AraC-type_HTH"/>
</dbReference>
<keyword evidence="2" id="KW-0238">DNA-binding</keyword>
<accession>A0AA37SW99</accession>
<feature type="transmembrane region" description="Helical" evidence="4">
    <location>
        <begin position="37"/>
        <end position="54"/>
    </location>
</feature>
<feature type="transmembrane region" description="Helical" evidence="4">
    <location>
        <begin position="102"/>
        <end position="119"/>
    </location>
</feature>
<evidence type="ECO:0000313" key="7">
    <source>
        <dbReference type="Proteomes" id="UP001156601"/>
    </source>
</evidence>
<evidence type="ECO:0000256" key="1">
    <source>
        <dbReference type="ARBA" id="ARBA00023015"/>
    </source>
</evidence>
<dbReference type="InterPro" id="IPR009057">
    <property type="entry name" value="Homeodomain-like_sf"/>
</dbReference>
<evidence type="ECO:0000256" key="3">
    <source>
        <dbReference type="ARBA" id="ARBA00023163"/>
    </source>
</evidence>
<reference evidence="6" key="2">
    <citation type="submission" date="2023-01" db="EMBL/GenBank/DDBJ databases">
        <title>Draft genome sequence of Agaribacter marinus strain NBRC 110023.</title>
        <authorList>
            <person name="Sun Q."/>
            <person name="Mori K."/>
        </authorList>
    </citation>
    <scope>NUCLEOTIDE SEQUENCE</scope>
    <source>
        <strain evidence="6">NBRC 110023</strain>
    </source>
</reference>
<feature type="transmembrane region" description="Helical" evidence="4">
    <location>
        <begin position="186"/>
        <end position="209"/>
    </location>
</feature>
<protein>
    <recommendedName>
        <fullName evidence="5">HTH araC/xylS-type domain-containing protein</fullName>
    </recommendedName>
</protein>
<dbReference type="InterPro" id="IPR018062">
    <property type="entry name" value="HTH_AraC-typ_CS"/>
</dbReference>
<dbReference type="SMART" id="SM00342">
    <property type="entry name" value="HTH_ARAC"/>
    <property type="match status" value="1"/>
</dbReference>
<comment type="caution">
    <text evidence="6">The sequence shown here is derived from an EMBL/GenBank/DDBJ whole genome shotgun (WGS) entry which is preliminary data.</text>
</comment>
<evidence type="ECO:0000259" key="5">
    <source>
        <dbReference type="PROSITE" id="PS01124"/>
    </source>
</evidence>
<evidence type="ECO:0000313" key="6">
    <source>
        <dbReference type="EMBL" id="GLR69345.1"/>
    </source>
</evidence>
<dbReference type="InterPro" id="IPR018060">
    <property type="entry name" value="HTH_AraC"/>
</dbReference>
<keyword evidence="4" id="KW-0472">Membrane</keyword>
<feature type="transmembrane region" description="Helical" evidence="4">
    <location>
        <begin position="139"/>
        <end position="165"/>
    </location>
</feature>
<dbReference type="SUPFAM" id="SSF46689">
    <property type="entry name" value="Homeodomain-like"/>
    <property type="match status" value="1"/>
</dbReference>
<proteinExistence type="predicted"/>
<evidence type="ECO:0000256" key="2">
    <source>
        <dbReference type="ARBA" id="ARBA00023125"/>
    </source>
</evidence>
<evidence type="ECO:0000256" key="4">
    <source>
        <dbReference type="SAM" id="Phobius"/>
    </source>
</evidence>
<feature type="transmembrane region" description="Helical" evidence="4">
    <location>
        <begin position="60"/>
        <end position="82"/>
    </location>
</feature>
<dbReference type="RefSeq" id="WP_284215674.1">
    <property type="nucleotide sequence ID" value="NZ_BSOT01000002.1"/>
</dbReference>
<keyword evidence="4" id="KW-1133">Transmembrane helix</keyword>
<organism evidence="6 7">
    <name type="scientific">Agaribacter marinus</name>
    <dbReference type="NCBI Taxonomy" id="1431249"/>
    <lineage>
        <taxon>Bacteria</taxon>
        <taxon>Pseudomonadati</taxon>
        <taxon>Pseudomonadota</taxon>
        <taxon>Gammaproteobacteria</taxon>
        <taxon>Alteromonadales</taxon>
        <taxon>Alteromonadaceae</taxon>
        <taxon>Agaribacter</taxon>
    </lineage>
</organism>
<keyword evidence="7" id="KW-1185">Reference proteome</keyword>
<keyword evidence="3" id="KW-0804">Transcription</keyword>
<dbReference type="PANTHER" id="PTHR43280">
    <property type="entry name" value="ARAC-FAMILY TRANSCRIPTIONAL REGULATOR"/>
    <property type="match status" value="1"/>
</dbReference>
<sequence>MNEHVLVAVSMMSVGQAALCITLLIGRTMKHPSNIPLSLFFFVSGIIAITPVIAKISPTFLVPYFALSLFAWLSISPILWLYISGLTSQTPWQLRKQDGLHFIPLVFALGVSLLMLNLSTAEEHAIFVEGQEINSGYPLVVVMSVFISILFWLVQSSVYAVKIVRRLLAYQRQLKQLFANNENRELAWVYWVLGVVGLAWLSMVVMILADMLGNVYLFGSILGALLSLTLVWTFALWGLRQKPGFDGRYLSQLEIKATEEIRPIDSLSTNDTDTSTIKESNHQATEYINQKQNTQNKKYARSALGEAQSKRIAEKINLAMIEDELHLDPSISLHKLARHVAISPNYISQTLNETMDTNFFDFINKWRIETAKPKIIANEDSVLNIAYEVGFNARSSFYKVFKRETGKTPTEYRKLHAA</sequence>
<dbReference type="Proteomes" id="UP001156601">
    <property type="component" value="Unassembled WGS sequence"/>
</dbReference>
<dbReference type="PANTHER" id="PTHR43280:SF28">
    <property type="entry name" value="HTH-TYPE TRANSCRIPTIONAL ACTIVATOR RHAS"/>
    <property type="match status" value="1"/>
</dbReference>
<reference evidence="6" key="1">
    <citation type="journal article" date="2014" name="Int. J. Syst. Evol. Microbiol.">
        <title>Complete genome sequence of Corynebacterium casei LMG S-19264T (=DSM 44701T), isolated from a smear-ripened cheese.</title>
        <authorList>
            <consortium name="US DOE Joint Genome Institute (JGI-PGF)"/>
            <person name="Walter F."/>
            <person name="Albersmeier A."/>
            <person name="Kalinowski J."/>
            <person name="Ruckert C."/>
        </authorList>
    </citation>
    <scope>NUCLEOTIDE SEQUENCE</scope>
    <source>
        <strain evidence="6">NBRC 110023</strain>
    </source>
</reference>
<keyword evidence="1" id="KW-0805">Transcription regulation</keyword>
<name>A0AA37SW99_9ALTE</name>
<feature type="transmembrane region" description="Helical" evidence="4">
    <location>
        <begin position="215"/>
        <end position="239"/>
    </location>
</feature>
<dbReference type="PROSITE" id="PS00041">
    <property type="entry name" value="HTH_ARAC_FAMILY_1"/>
    <property type="match status" value="1"/>
</dbReference>
<dbReference type="EMBL" id="BSOT01000002">
    <property type="protein sequence ID" value="GLR69345.1"/>
    <property type="molecule type" value="Genomic_DNA"/>
</dbReference>
<dbReference type="GO" id="GO:0003700">
    <property type="term" value="F:DNA-binding transcription factor activity"/>
    <property type="evidence" value="ECO:0007669"/>
    <property type="project" value="InterPro"/>
</dbReference>
<feature type="transmembrane region" description="Helical" evidence="4">
    <location>
        <begin position="6"/>
        <end position="25"/>
    </location>
</feature>
<feature type="domain" description="HTH araC/xylS-type" evidence="5">
    <location>
        <begin position="315"/>
        <end position="415"/>
    </location>
</feature>
<dbReference type="Gene3D" id="1.10.10.60">
    <property type="entry name" value="Homeodomain-like"/>
    <property type="match status" value="2"/>
</dbReference>
<dbReference type="PROSITE" id="PS01124">
    <property type="entry name" value="HTH_ARAC_FAMILY_2"/>
    <property type="match status" value="1"/>
</dbReference>
<dbReference type="AlphaFoldDB" id="A0AA37SW99"/>
<keyword evidence="4" id="KW-0812">Transmembrane</keyword>
<dbReference type="Pfam" id="PF12833">
    <property type="entry name" value="HTH_18"/>
    <property type="match status" value="1"/>
</dbReference>
<dbReference type="PRINTS" id="PR00032">
    <property type="entry name" value="HTHARAC"/>
</dbReference>